<dbReference type="InParanoid" id="A0A5E4FVX9"/>
<dbReference type="Gene3D" id="3.40.50.720">
    <property type="entry name" value="NAD(P)-binding Rossmann-like Domain"/>
    <property type="match status" value="1"/>
</dbReference>
<dbReference type="SUPFAM" id="SSF51735">
    <property type="entry name" value="NAD(P)-binding Rossmann-fold domains"/>
    <property type="match status" value="1"/>
</dbReference>
<dbReference type="AlphaFoldDB" id="A0A5E4FVX9"/>
<proteinExistence type="predicted"/>
<dbReference type="InterPro" id="IPR036291">
    <property type="entry name" value="NAD(P)-bd_dom_sf"/>
</dbReference>
<dbReference type="OMA" id="NMEVANE"/>
<dbReference type="InterPro" id="IPR055280">
    <property type="entry name" value="TIC32"/>
</dbReference>
<name>A0A5E4FVX9_PRUDU</name>
<dbReference type="Pfam" id="PF00106">
    <property type="entry name" value="adh_short"/>
    <property type="match status" value="1"/>
</dbReference>
<dbReference type="InterPro" id="IPR002347">
    <property type="entry name" value="SDR_fam"/>
</dbReference>
<dbReference type="PANTHER" id="PTHR48476:SF1">
    <property type="entry name" value="SHORT-CHAIN DEHYDROGENASE TIC 32, CHLOROPLASTIC-LIKE"/>
    <property type="match status" value="1"/>
</dbReference>
<evidence type="ECO:0000313" key="2">
    <source>
        <dbReference type="Proteomes" id="UP000327085"/>
    </source>
</evidence>
<sequence>MGIFSRKGPSGFSASSTAEEVTKGIDGTGLIAIVTGASSGIGAETSRVLALRGVHVVMAIRNMDAGAKVKEAILEEISNAKIDVMELDLSLLASVRKFAADYNSSGLPLNILINNAGVGASPFKLSQDSIELLFATNHL</sequence>
<reference evidence="2" key="1">
    <citation type="journal article" date="2020" name="Plant J.">
        <title>Transposons played a major role in the diversification between the closely related almond and peach genomes: results from the almond genome sequence.</title>
        <authorList>
            <person name="Alioto T."/>
            <person name="Alexiou K.G."/>
            <person name="Bardil A."/>
            <person name="Barteri F."/>
            <person name="Castanera R."/>
            <person name="Cruz F."/>
            <person name="Dhingra A."/>
            <person name="Duval H."/>
            <person name="Fernandez I Marti A."/>
            <person name="Frias L."/>
            <person name="Galan B."/>
            <person name="Garcia J.L."/>
            <person name="Howad W."/>
            <person name="Gomez-Garrido J."/>
            <person name="Gut M."/>
            <person name="Julca I."/>
            <person name="Morata J."/>
            <person name="Puigdomenech P."/>
            <person name="Ribeca P."/>
            <person name="Rubio Cabetas M.J."/>
            <person name="Vlasova A."/>
            <person name="Wirthensohn M."/>
            <person name="Garcia-Mas J."/>
            <person name="Gabaldon T."/>
            <person name="Casacuberta J.M."/>
            <person name="Arus P."/>
        </authorList>
    </citation>
    <scope>NUCLEOTIDE SEQUENCE [LARGE SCALE GENOMIC DNA]</scope>
    <source>
        <strain evidence="2">cv. Texas</strain>
    </source>
</reference>
<dbReference type="Proteomes" id="UP000327085">
    <property type="component" value="Chromosome 5"/>
</dbReference>
<dbReference type="PANTHER" id="PTHR48476">
    <property type="entry name" value="SHORT-CHAIN DEHYDROGENASE TIC 32, CHLOROPLASTIC-LIKE"/>
    <property type="match status" value="1"/>
</dbReference>
<dbReference type="PRINTS" id="PR00081">
    <property type="entry name" value="GDHRDH"/>
</dbReference>
<evidence type="ECO:0008006" key="3">
    <source>
        <dbReference type="Google" id="ProtNLM"/>
    </source>
</evidence>
<evidence type="ECO:0000313" key="1">
    <source>
        <dbReference type="EMBL" id="VVA31624.1"/>
    </source>
</evidence>
<organism evidence="1 2">
    <name type="scientific">Prunus dulcis</name>
    <name type="common">Almond</name>
    <name type="synonym">Amygdalus dulcis</name>
    <dbReference type="NCBI Taxonomy" id="3755"/>
    <lineage>
        <taxon>Eukaryota</taxon>
        <taxon>Viridiplantae</taxon>
        <taxon>Streptophyta</taxon>
        <taxon>Embryophyta</taxon>
        <taxon>Tracheophyta</taxon>
        <taxon>Spermatophyta</taxon>
        <taxon>Magnoliopsida</taxon>
        <taxon>eudicotyledons</taxon>
        <taxon>Gunneridae</taxon>
        <taxon>Pentapetalae</taxon>
        <taxon>rosids</taxon>
        <taxon>fabids</taxon>
        <taxon>Rosales</taxon>
        <taxon>Rosaceae</taxon>
        <taxon>Amygdaloideae</taxon>
        <taxon>Amygdaleae</taxon>
        <taxon>Prunus</taxon>
    </lineage>
</organism>
<dbReference type="EMBL" id="CABIKO010000222">
    <property type="protein sequence ID" value="VVA31624.1"/>
    <property type="molecule type" value="Genomic_DNA"/>
</dbReference>
<gene>
    <name evidence="1" type="ORF">ALMOND_2B035917</name>
</gene>
<feature type="non-terminal residue" evidence="1">
    <location>
        <position position="139"/>
    </location>
</feature>
<dbReference type="Gramene" id="VVA31624">
    <property type="protein sequence ID" value="VVA31624"/>
    <property type="gene ID" value="Prudul26B035917"/>
</dbReference>
<accession>A0A5E4FVX9</accession>
<protein>
    <recommendedName>
        <fullName evidence="3">NAD(P)-binding Rossmann-fold superfamily protein</fullName>
    </recommendedName>
</protein>